<dbReference type="EMBL" id="CAJVQA010026076">
    <property type="protein sequence ID" value="CAG8787960.1"/>
    <property type="molecule type" value="Genomic_DNA"/>
</dbReference>
<reference evidence="1" key="1">
    <citation type="submission" date="2021-06" db="EMBL/GenBank/DDBJ databases">
        <authorList>
            <person name="Kallberg Y."/>
            <person name="Tangrot J."/>
            <person name="Rosling A."/>
        </authorList>
    </citation>
    <scope>NUCLEOTIDE SEQUENCE</scope>
    <source>
        <strain evidence="1">FL966</strain>
    </source>
</reference>
<evidence type="ECO:0000313" key="1">
    <source>
        <dbReference type="EMBL" id="CAG8787960.1"/>
    </source>
</evidence>
<evidence type="ECO:0000313" key="2">
    <source>
        <dbReference type="Proteomes" id="UP000789759"/>
    </source>
</evidence>
<protein>
    <submittedName>
        <fullName evidence="1">2497_t:CDS:1</fullName>
    </submittedName>
</protein>
<feature type="non-terminal residue" evidence="1">
    <location>
        <position position="1"/>
    </location>
</feature>
<organism evidence="1 2">
    <name type="scientific">Cetraspora pellucida</name>
    <dbReference type="NCBI Taxonomy" id="1433469"/>
    <lineage>
        <taxon>Eukaryota</taxon>
        <taxon>Fungi</taxon>
        <taxon>Fungi incertae sedis</taxon>
        <taxon>Mucoromycota</taxon>
        <taxon>Glomeromycotina</taxon>
        <taxon>Glomeromycetes</taxon>
        <taxon>Diversisporales</taxon>
        <taxon>Gigasporaceae</taxon>
        <taxon>Cetraspora</taxon>
    </lineage>
</organism>
<keyword evidence="2" id="KW-1185">Reference proteome</keyword>
<accession>A0A9N9P3Z0</accession>
<dbReference type="AlphaFoldDB" id="A0A9N9P3Z0"/>
<comment type="caution">
    <text evidence="1">The sequence shown here is derived from an EMBL/GenBank/DDBJ whole genome shotgun (WGS) entry which is preliminary data.</text>
</comment>
<gene>
    <name evidence="1" type="ORF">CPELLU_LOCUS16822</name>
</gene>
<dbReference type="Proteomes" id="UP000789759">
    <property type="component" value="Unassembled WGS sequence"/>
</dbReference>
<proteinExistence type="predicted"/>
<sequence length="189" mass="22021">YSAYNPVERSMTTLLGKLVGMVLPVDHYSIHLDSQDNKQDNIFEKPVVTEYVNMKNVKKYNNIKCCSLKRCEEAASLFASNDGFLLSQAIRKDRHYINLIHLLEYFSKKKIPEYNQLCSFITDNYINYLCSVCKKYFLTVLMVTVYKKSQLSKKVSLTKHKPERSKKTKTTAKKVCPTKYRPGRLKKLI</sequence>
<name>A0A9N9P3Z0_9GLOM</name>